<comment type="catalytic activity">
    <reaction evidence="1">
        <text>beta-D-fructose 1,6-bisphosphate = D-glyceraldehyde 3-phosphate + dihydroxyacetone phosphate</text>
        <dbReference type="Rhea" id="RHEA:14729"/>
        <dbReference type="ChEBI" id="CHEBI:32966"/>
        <dbReference type="ChEBI" id="CHEBI:57642"/>
        <dbReference type="ChEBI" id="CHEBI:59776"/>
        <dbReference type="EC" id="4.1.2.13"/>
    </reaction>
</comment>
<dbReference type="AlphaFoldDB" id="A0AA38FZY3"/>
<keyword evidence="8" id="KW-1185">Reference proteome</keyword>
<name>A0AA38FZY3_TAXCH</name>
<evidence type="ECO:0000256" key="2">
    <source>
        <dbReference type="ARBA" id="ARBA00004714"/>
    </source>
</evidence>
<comment type="similarity">
    <text evidence="3">Belongs to the class I fructose-bisphosphate aldolase family.</text>
</comment>
<sequence length="56" mass="6012">QSTLKTWAGKKENLEAAQKALLVRCKANSEATLGKYGGDAGVGLATESLHVKNYKY</sequence>
<dbReference type="EC" id="4.1.2.13" evidence="4"/>
<evidence type="ECO:0000313" key="8">
    <source>
        <dbReference type="Proteomes" id="UP000824469"/>
    </source>
</evidence>
<dbReference type="InterPro" id="IPR013785">
    <property type="entry name" value="Aldolase_TIM"/>
</dbReference>
<evidence type="ECO:0000256" key="4">
    <source>
        <dbReference type="ARBA" id="ARBA00013068"/>
    </source>
</evidence>
<reference evidence="7 8" key="1">
    <citation type="journal article" date="2021" name="Nat. Plants">
        <title>The Taxus genome provides insights into paclitaxel biosynthesis.</title>
        <authorList>
            <person name="Xiong X."/>
            <person name="Gou J."/>
            <person name="Liao Q."/>
            <person name="Li Y."/>
            <person name="Zhou Q."/>
            <person name="Bi G."/>
            <person name="Li C."/>
            <person name="Du R."/>
            <person name="Wang X."/>
            <person name="Sun T."/>
            <person name="Guo L."/>
            <person name="Liang H."/>
            <person name="Lu P."/>
            <person name="Wu Y."/>
            <person name="Zhang Z."/>
            <person name="Ro D.K."/>
            <person name="Shang Y."/>
            <person name="Huang S."/>
            <person name="Yan J."/>
        </authorList>
    </citation>
    <scope>NUCLEOTIDE SEQUENCE [LARGE SCALE GENOMIC DNA]</scope>
    <source>
        <strain evidence="7">Ta-2019</strain>
    </source>
</reference>
<keyword evidence="5" id="KW-0324">Glycolysis</keyword>
<dbReference type="GO" id="GO:0004332">
    <property type="term" value="F:fructose-bisphosphate aldolase activity"/>
    <property type="evidence" value="ECO:0007669"/>
    <property type="project" value="UniProtKB-EC"/>
</dbReference>
<dbReference type="PANTHER" id="PTHR11627">
    <property type="entry name" value="FRUCTOSE-BISPHOSPHATE ALDOLASE"/>
    <property type="match status" value="1"/>
</dbReference>
<dbReference type="InterPro" id="IPR000741">
    <property type="entry name" value="FBA_I"/>
</dbReference>
<keyword evidence="6" id="KW-0456">Lyase</keyword>
<dbReference type="SUPFAM" id="SSF51569">
    <property type="entry name" value="Aldolase"/>
    <property type="match status" value="1"/>
</dbReference>
<evidence type="ECO:0000256" key="3">
    <source>
        <dbReference type="ARBA" id="ARBA00010387"/>
    </source>
</evidence>
<evidence type="ECO:0000256" key="5">
    <source>
        <dbReference type="ARBA" id="ARBA00023152"/>
    </source>
</evidence>
<dbReference type="Gene3D" id="3.20.20.70">
    <property type="entry name" value="Aldolase class I"/>
    <property type="match status" value="1"/>
</dbReference>
<dbReference type="Proteomes" id="UP000824469">
    <property type="component" value="Unassembled WGS sequence"/>
</dbReference>
<comment type="caution">
    <text evidence="7">The sequence shown here is derived from an EMBL/GenBank/DDBJ whole genome shotgun (WGS) entry which is preliminary data.</text>
</comment>
<dbReference type="GO" id="GO:0006096">
    <property type="term" value="P:glycolytic process"/>
    <property type="evidence" value="ECO:0007669"/>
    <property type="project" value="UniProtKB-KW"/>
</dbReference>
<accession>A0AA38FZY3</accession>
<gene>
    <name evidence="7" type="ORF">KI387_027838</name>
</gene>
<dbReference type="EMBL" id="JAHRHJ020000006">
    <property type="protein sequence ID" value="KAH9312803.1"/>
    <property type="molecule type" value="Genomic_DNA"/>
</dbReference>
<dbReference type="OMA" id="CKANFDA"/>
<evidence type="ECO:0000313" key="7">
    <source>
        <dbReference type="EMBL" id="KAH9312803.1"/>
    </source>
</evidence>
<comment type="pathway">
    <text evidence="2">Carbohydrate degradation; glycolysis; D-glyceraldehyde 3-phosphate and glycerone phosphate from D-glucose: step 4/4.</text>
</comment>
<proteinExistence type="inferred from homology"/>
<feature type="non-terminal residue" evidence="7">
    <location>
        <position position="1"/>
    </location>
</feature>
<evidence type="ECO:0000256" key="1">
    <source>
        <dbReference type="ARBA" id="ARBA00000441"/>
    </source>
</evidence>
<protein>
    <recommendedName>
        <fullName evidence="4">fructose-bisphosphate aldolase</fullName>
        <ecNumber evidence="4">4.1.2.13</ecNumber>
    </recommendedName>
</protein>
<organism evidence="7 8">
    <name type="scientific">Taxus chinensis</name>
    <name type="common">Chinese yew</name>
    <name type="synonym">Taxus wallichiana var. chinensis</name>
    <dbReference type="NCBI Taxonomy" id="29808"/>
    <lineage>
        <taxon>Eukaryota</taxon>
        <taxon>Viridiplantae</taxon>
        <taxon>Streptophyta</taxon>
        <taxon>Embryophyta</taxon>
        <taxon>Tracheophyta</taxon>
        <taxon>Spermatophyta</taxon>
        <taxon>Pinopsida</taxon>
        <taxon>Pinidae</taxon>
        <taxon>Conifers II</taxon>
        <taxon>Cupressales</taxon>
        <taxon>Taxaceae</taxon>
        <taxon>Taxus</taxon>
    </lineage>
</organism>
<evidence type="ECO:0000256" key="6">
    <source>
        <dbReference type="ARBA" id="ARBA00023239"/>
    </source>
</evidence>
<dbReference type="Pfam" id="PF00274">
    <property type="entry name" value="Glycolytic"/>
    <property type="match status" value="1"/>
</dbReference>